<dbReference type="InterPro" id="IPR017871">
    <property type="entry name" value="ABC_transporter-like_CS"/>
</dbReference>
<dbReference type="InterPro" id="IPR036640">
    <property type="entry name" value="ABC1_TM_sf"/>
</dbReference>
<dbReference type="PROSITE" id="PS50929">
    <property type="entry name" value="ABC_TM1F"/>
    <property type="match status" value="1"/>
</dbReference>
<keyword evidence="11" id="KW-1185">Reference proteome</keyword>
<evidence type="ECO:0000256" key="5">
    <source>
        <dbReference type="ARBA" id="ARBA00022989"/>
    </source>
</evidence>
<proteinExistence type="predicted"/>
<protein>
    <submittedName>
        <fullName evidence="10">Thiol reductant ABC exporter subunit CydC</fullName>
    </submittedName>
</protein>
<feature type="transmembrane region" description="Helical" evidence="7">
    <location>
        <begin position="165"/>
        <end position="188"/>
    </location>
</feature>
<feature type="transmembrane region" description="Helical" evidence="7">
    <location>
        <begin position="246"/>
        <end position="270"/>
    </location>
</feature>
<dbReference type="InterPro" id="IPR014223">
    <property type="entry name" value="ABC_CydC/D"/>
</dbReference>
<dbReference type="SUPFAM" id="SSF90123">
    <property type="entry name" value="ABC transporter transmembrane region"/>
    <property type="match status" value="1"/>
</dbReference>
<evidence type="ECO:0000313" key="10">
    <source>
        <dbReference type="EMBL" id="BDG71877.1"/>
    </source>
</evidence>
<accession>A0ABM7Y266</accession>
<dbReference type="EMBL" id="AP025637">
    <property type="protein sequence ID" value="BDG71877.1"/>
    <property type="molecule type" value="Genomic_DNA"/>
</dbReference>
<dbReference type="SUPFAM" id="SSF52540">
    <property type="entry name" value="P-loop containing nucleoside triphosphate hydrolases"/>
    <property type="match status" value="1"/>
</dbReference>
<evidence type="ECO:0000256" key="6">
    <source>
        <dbReference type="ARBA" id="ARBA00023136"/>
    </source>
</evidence>
<comment type="subcellular location">
    <subcellularLocation>
        <location evidence="1">Cell membrane</location>
        <topology evidence="1">Multi-pass membrane protein</topology>
    </subcellularLocation>
</comment>
<keyword evidence="5 7" id="KW-1133">Transmembrane helix</keyword>
<dbReference type="PANTHER" id="PTHR24221:SF654">
    <property type="entry name" value="ATP-BINDING CASSETTE SUB-FAMILY B MEMBER 6"/>
    <property type="match status" value="1"/>
</dbReference>
<keyword evidence="3" id="KW-0547">Nucleotide-binding</keyword>
<organism evidence="10 11">
    <name type="scientific">Roseomonas fluvialis</name>
    <dbReference type="NCBI Taxonomy" id="1750527"/>
    <lineage>
        <taxon>Bacteria</taxon>
        <taxon>Pseudomonadati</taxon>
        <taxon>Pseudomonadota</taxon>
        <taxon>Alphaproteobacteria</taxon>
        <taxon>Acetobacterales</taxon>
        <taxon>Roseomonadaceae</taxon>
        <taxon>Roseomonas</taxon>
    </lineage>
</organism>
<evidence type="ECO:0000259" key="8">
    <source>
        <dbReference type="PROSITE" id="PS50893"/>
    </source>
</evidence>
<dbReference type="PROSITE" id="PS50893">
    <property type="entry name" value="ABC_TRANSPORTER_2"/>
    <property type="match status" value="1"/>
</dbReference>
<evidence type="ECO:0000313" key="11">
    <source>
        <dbReference type="Proteomes" id="UP000831327"/>
    </source>
</evidence>
<dbReference type="InterPro" id="IPR039421">
    <property type="entry name" value="Type_1_exporter"/>
</dbReference>
<dbReference type="NCBIfam" id="TIGR02868">
    <property type="entry name" value="CydC"/>
    <property type="match status" value="1"/>
</dbReference>
<dbReference type="Gene3D" id="3.40.50.300">
    <property type="entry name" value="P-loop containing nucleotide triphosphate hydrolases"/>
    <property type="match status" value="1"/>
</dbReference>
<dbReference type="RefSeq" id="WP_244459104.1">
    <property type="nucleotide sequence ID" value="NZ_AP025637.1"/>
</dbReference>
<feature type="transmembrane region" description="Helical" evidence="7">
    <location>
        <begin position="276"/>
        <end position="296"/>
    </location>
</feature>
<evidence type="ECO:0000256" key="1">
    <source>
        <dbReference type="ARBA" id="ARBA00004651"/>
    </source>
</evidence>
<gene>
    <name evidence="10" type="ORF">Rmf_18060</name>
</gene>
<evidence type="ECO:0000256" key="4">
    <source>
        <dbReference type="ARBA" id="ARBA00022840"/>
    </source>
</evidence>
<sequence length="556" mass="57101">MLRDLIRVLGLWRGRGWWLLAGMVAAVASTLAGVALLVLAGRVVGGAVAAGEAGAFALAGLGFAALLWLRPVMLFRPVARYLERLVTHEATFRALADMRVWFFARLAARLPRGIGLRQAGDLLGRLVADVESLDGLYLRVIVPAASSLAVVVAIVFVVGAADAGLAALLALPLAAALLLPLLLAPAAARAGNDVARAQGSLRNAVVDPLSGIEDTLAANAEARAGARVSAEGEALAAAQRDLARRAAWGGAAGSLLVQVALLGALGWALIAGQQGLAAGLMGVFLAIAAAEALGLMPRAGAAMAAAGAGARRLFEAADTPEPVPDPVAPAAAPAGHALRVTGLRFRWADDRPLVFDGLDLELPEGARIALLGPSGSGKSTLAALLLKLAEPEAGRITLGGVDIATLPAAELRRRVTWLTQDARLFDDTIAANLRLAAPAADDAALWSALDRAQVGEVVRALPDRLETMCGEGGLRFSGGQARRLALARTLLAPASIVILDEPAAGLDADTERAFLETLDDALGGRSVILIQHHLLGVERPTRILRLAGGRAIPAAG</sequence>
<dbReference type="InterPro" id="IPR003593">
    <property type="entry name" value="AAA+_ATPase"/>
</dbReference>
<name>A0ABM7Y266_9PROT</name>
<evidence type="ECO:0000256" key="2">
    <source>
        <dbReference type="ARBA" id="ARBA00022692"/>
    </source>
</evidence>
<dbReference type="Gene3D" id="1.20.1560.10">
    <property type="entry name" value="ABC transporter type 1, transmembrane domain"/>
    <property type="match status" value="1"/>
</dbReference>
<dbReference type="CDD" id="cd03228">
    <property type="entry name" value="ABCC_MRP_Like"/>
    <property type="match status" value="1"/>
</dbReference>
<feature type="transmembrane region" description="Helical" evidence="7">
    <location>
        <begin position="136"/>
        <end position="159"/>
    </location>
</feature>
<dbReference type="PROSITE" id="PS00211">
    <property type="entry name" value="ABC_TRANSPORTER_1"/>
    <property type="match status" value="1"/>
</dbReference>
<dbReference type="Pfam" id="PF00005">
    <property type="entry name" value="ABC_tran"/>
    <property type="match status" value="1"/>
</dbReference>
<dbReference type="Proteomes" id="UP000831327">
    <property type="component" value="Chromosome"/>
</dbReference>
<reference evidence="10 11" key="1">
    <citation type="journal article" date="2016" name="Microbes Environ.">
        <title>Phylogenetically diverse aerobic anoxygenic phototrophic bacteria isolated from epilithic biofilms in Tama river, Japan.</title>
        <authorList>
            <person name="Hirose S."/>
            <person name="Matsuura K."/>
            <person name="Haruta S."/>
        </authorList>
    </citation>
    <scope>NUCLEOTIDE SEQUENCE [LARGE SCALE GENOMIC DNA]</scope>
    <source>
        <strain evidence="10 11">S08</strain>
    </source>
</reference>
<dbReference type="InterPro" id="IPR027417">
    <property type="entry name" value="P-loop_NTPase"/>
</dbReference>
<keyword evidence="4" id="KW-0067">ATP-binding</keyword>
<feature type="transmembrane region" description="Helical" evidence="7">
    <location>
        <begin position="46"/>
        <end position="69"/>
    </location>
</feature>
<dbReference type="PANTHER" id="PTHR24221">
    <property type="entry name" value="ATP-BINDING CASSETTE SUB-FAMILY B"/>
    <property type="match status" value="1"/>
</dbReference>
<evidence type="ECO:0000259" key="9">
    <source>
        <dbReference type="PROSITE" id="PS50929"/>
    </source>
</evidence>
<dbReference type="SMART" id="SM00382">
    <property type="entry name" value="AAA"/>
    <property type="match status" value="1"/>
</dbReference>
<dbReference type="InterPro" id="IPR003439">
    <property type="entry name" value="ABC_transporter-like_ATP-bd"/>
</dbReference>
<dbReference type="InterPro" id="IPR011527">
    <property type="entry name" value="ABC1_TM_dom"/>
</dbReference>
<feature type="domain" description="ABC transporter" evidence="8">
    <location>
        <begin position="338"/>
        <end position="555"/>
    </location>
</feature>
<evidence type="ECO:0000256" key="3">
    <source>
        <dbReference type="ARBA" id="ARBA00022741"/>
    </source>
</evidence>
<feature type="transmembrane region" description="Helical" evidence="7">
    <location>
        <begin position="16"/>
        <end position="40"/>
    </location>
</feature>
<feature type="domain" description="ABC transmembrane type-1" evidence="9">
    <location>
        <begin position="20"/>
        <end position="305"/>
    </location>
</feature>
<keyword evidence="6 7" id="KW-0472">Membrane</keyword>
<keyword evidence="2 7" id="KW-0812">Transmembrane</keyword>
<evidence type="ECO:0000256" key="7">
    <source>
        <dbReference type="SAM" id="Phobius"/>
    </source>
</evidence>